<proteinExistence type="predicted"/>
<accession>A0ABR2R2B2</accession>
<dbReference type="EMBL" id="JBBPBN010000028">
    <property type="protein sequence ID" value="KAK9007083.1"/>
    <property type="molecule type" value="Genomic_DNA"/>
</dbReference>
<sequence length="73" mass="8448">MNDLKGEVKDFTKAPDKMEDTLHGMKKLSNGRYEAKFERMSMKCYVCKIHAASRVCLNVFQLRKGLSAFDEEQ</sequence>
<gene>
    <name evidence="1" type="ORF">V6N11_019411</name>
</gene>
<name>A0ABR2R2B2_9ROSI</name>
<reference evidence="1 2" key="1">
    <citation type="journal article" date="2024" name="G3 (Bethesda)">
        <title>Genome assembly of Hibiscus sabdariffa L. provides insights into metabolisms of medicinal natural products.</title>
        <authorList>
            <person name="Kim T."/>
        </authorList>
    </citation>
    <scope>NUCLEOTIDE SEQUENCE [LARGE SCALE GENOMIC DNA]</scope>
    <source>
        <strain evidence="1">TK-2024</strain>
        <tissue evidence="1">Old leaves</tissue>
    </source>
</reference>
<protein>
    <submittedName>
        <fullName evidence="1">Uncharacterized protein</fullName>
    </submittedName>
</protein>
<dbReference type="Proteomes" id="UP001396334">
    <property type="component" value="Unassembled WGS sequence"/>
</dbReference>
<keyword evidence="2" id="KW-1185">Reference proteome</keyword>
<organism evidence="1 2">
    <name type="scientific">Hibiscus sabdariffa</name>
    <name type="common">roselle</name>
    <dbReference type="NCBI Taxonomy" id="183260"/>
    <lineage>
        <taxon>Eukaryota</taxon>
        <taxon>Viridiplantae</taxon>
        <taxon>Streptophyta</taxon>
        <taxon>Embryophyta</taxon>
        <taxon>Tracheophyta</taxon>
        <taxon>Spermatophyta</taxon>
        <taxon>Magnoliopsida</taxon>
        <taxon>eudicotyledons</taxon>
        <taxon>Gunneridae</taxon>
        <taxon>Pentapetalae</taxon>
        <taxon>rosids</taxon>
        <taxon>malvids</taxon>
        <taxon>Malvales</taxon>
        <taxon>Malvaceae</taxon>
        <taxon>Malvoideae</taxon>
        <taxon>Hibiscus</taxon>
    </lineage>
</organism>
<evidence type="ECO:0000313" key="2">
    <source>
        <dbReference type="Proteomes" id="UP001396334"/>
    </source>
</evidence>
<evidence type="ECO:0000313" key="1">
    <source>
        <dbReference type="EMBL" id="KAK9007083.1"/>
    </source>
</evidence>
<comment type="caution">
    <text evidence="1">The sequence shown here is derived from an EMBL/GenBank/DDBJ whole genome shotgun (WGS) entry which is preliminary data.</text>
</comment>